<dbReference type="InterPro" id="IPR018060">
    <property type="entry name" value="HTH_AraC"/>
</dbReference>
<evidence type="ECO:0000313" key="7">
    <source>
        <dbReference type="Proteomes" id="UP000035050"/>
    </source>
</evidence>
<dbReference type="InterPro" id="IPR011051">
    <property type="entry name" value="RmlC_Cupin_sf"/>
</dbReference>
<keyword evidence="2" id="KW-0805">Transcription regulation</keyword>
<dbReference type="RefSeq" id="WP_046291368.1">
    <property type="nucleotide sequence ID" value="NZ_CP011253.3"/>
</dbReference>
<evidence type="ECO:0000256" key="2">
    <source>
        <dbReference type="ARBA" id="ARBA00023015"/>
    </source>
</evidence>
<keyword evidence="3" id="KW-0238">DNA-binding</keyword>
<dbReference type="GO" id="GO:0003700">
    <property type="term" value="F:DNA-binding transcription factor activity"/>
    <property type="evidence" value="ECO:0007669"/>
    <property type="project" value="InterPro"/>
</dbReference>
<dbReference type="InterPro" id="IPR009057">
    <property type="entry name" value="Homeodomain-like_sf"/>
</dbReference>
<proteinExistence type="predicted"/>
<dbReference type="Gene3D" id="2.60.120.10">
    <property type="entry name" value="Jelly Rolls"/>
    <property type="match status" value="1"/>
</dbReference>
<dbReference type="Pfam" id="PF02311">
    <property type="entry name" value="AraC_binding"/>
    <property type="match status" value="1"/>
</dbReference>
<sequence length="261" mass="29090">MSDFLRKRFPHAVRPLPRDVFAQVTPFRHGERLIWHRHRHGQLVFPVRGIVRVLTPSAIWTLPPSRALWLPSDIEHELHAVGDGQMGNLYMEPRAFPWDWTSPTVILVTPLIRELAVTVSRDGDTYGPTSRAALSVPPLMGLLHDAAPVPERGVPVPGDARLQAICEHLMNEPASKLTLDFWGEQFGVSARTLARQFRTETGMTFVTWRQHLRVSEAISTLAQGASVATTADAFGYASPSAFIAMFKQVTGRSPQRYLADA</sequence>
<keyword evidence="7" id="KW-1185">Reference proteome</keyword>
<dbReference type="CDD" id="cd06124">
    <property type="entry name" value="cupin_NimR-like_N"/>
    <property type="match status" value="1"/>
</dbReference>
<evidence type="ECO:0000259" key="5">
    <source>
        <dbReference type="PROSITE" id="PS01124"/>
    </source>
</evidence>
<feature type="domain" description="HTH araC/xylS-type" evidence="5">
    <location>
        <begin position="163"/>
        <end position="260"/>
    </location>
</feature>
<dbReference type="KEGG" id="pox:MB84_12420"/>
<dbReference type="EMBL" id="CP011253">
    <property type="protein sequence ID" value="AKC70115.1"/>
    <property type="molecule type" value="Genomic_DNA"/>
</dbReference>
<reference evidence="6" key="1">
    <citation type="submission" date="2016-06" db="EMBL/GenBank/DDBJ databases">
        <title>Pandoraea oxalativorans DSM 23570 Genome Sequencing.</title>
        <authorList>
            <person name="Ee R."/>
            <person name="Lim Y.-L."/>
            <person name="Yong D."/>
            <person name="Yin W.-F."/>
            <person name="Chan K.-G."/>
        </authorList>
    </citation>
    <scope>NUCLEOTIDE SEQUENCE</scope>
    <source>
        <strain evidence="6">DSM 23570</strain>
    </source>
</reference>
<protein>
    <submittedName>
        <fullName evidence="6">AraC family transcriptional regulator</fullName>
    </submittedName>
</protein>
<evidence type="ECO:0000256" key="4">
    <source>
        <dbReference type="ARBA" id="ARBA00023163"/>
    </source>
</evidence>
<dbReference type="PROSITE" id="PS01124">
    <property type="entry name" value="HTH_ARAC_FAMILY_2"/>
    <property type="match status" value="1"/>
</dbReference>
<dbReference type="PANTHER" id="PTHR11019:SF199">
    <property type="entry name" value="HTH-TYPE TRANSCRIPTIONAL REGULATOR NIMR"/>
    <property type="match status" value="1"/>
</dbReference>
<evidence type="ECO:0000313" key="6">
    <source>
        <dbReference type="EMBL" id="AKC70115.1"/>
    </source>
</evidence>
<dbReference type="InterPro" id="IPR018062">
    <property type="entry name" value="HTH_AraC-typ_CS"/>
</dbReference>
<dbReference type="Proteomes" id="UP000035050">
    <property type="component" value="Chromosome"/>
</dbReference>
<dbReference type="SMART" id="SM00342">
    <property type="entry name" value="HTH_ARAC"/>
    <property type="match status" value="1"/>
</dbReference>
<evidence type="ECO:0000256" key="3">
    <source>
        <dbReference type="ARBA" id="ARBA00023125"/>
    </source>
</evidence>
<dbReference type="GO" id="GO:0043565">
    <property type="term" value="F:sequence-specific DNA binding"/>
    <property type="evidence" value="ECO:0007669"/>
    <property type="project" value="InterPro"/>
</dbReference>
<dbReference type="Gene3D" id="1.10.10.60">
    <property type="entry name" value="Homeodomain-like"/>
    <property type="match status" value="1"/>
</dbReference>
<dbReference type="PROSITE" id="PS00041">
    <property type="entry name" value="HTH_ARAC_FAMILY_1"/>
    <property type="match status" value="1"/>
</dbReference>
<name>A0A0E3YBG1_9BURK</name>
<keyword evidence="1" id="KW-0678">Repressor</keyword>
<dbReference type="AlphaFoldDB" id="A0A0E3YBG1"/>
<organism evidence="6 7">
    <name type="scientific">Pandoraea oxalativorans</name>
    <dbReference type="NCBI Taxonomy" id="573737"/>
    <lineage>
        <taxon>Bacteria</taxon>
        <taxon>Pseudomonadati</taxon>
        <taxon>Pseudomonadota</taxon>
        <taxon>Betaproteobacteria</taxon>
        <taxon>Burkholderiales</taxon>
        <taxon>Burkholderiaceae</taxon>
        <taxon>Pandoraea</taxon>
    </lineage>
</organism>
<dbReference type="InterPro" id="IPR003313">
    <property type="entry name" value="AraC-bd"/>
</dbReference>
<dbReference type="FunFam" id="1.10.10.60:FF:000132">
    <property type="entry name" value="AraC family transcriptional regulator"/>
    <property type="match status" value="1"/>
</dbReference>
<gene>
    <name evidence="6" type="ORF">MB84_12420</name>
</gene>
<evidence type="ECO:0000256" key="1">
    <source>
        <dbReference type="ARBA" id="ARBA00022491"/>
    </source>
</evidence>
<dbReference type="HOGENOM" id="CLU_000445_87_4_4"/>
<keyword evidence="4" id="KW-0804">Transcription</keyword>
<dbReference type="SUPFAM" id="SSF51182">
    <property type="entry name" value="RmlC-like cupins"/>
    <property type="match status" value="1"/>
</dbReference>
<accession>A0A0E3YBG1</accession>
<dbReference type="InterPro" id="IPR014710">
    <property type="entry name" value="RmlC-like_jellyroll"/>
</dbReference>
<dbReference type="OrthoDB" id="9804543at2"/>
<dbReference type="SUPFAM" id="SSF46689">
    <property type="entry name" value="Homeodomain-like"/>
    <property type="match status" value="1"/>
</dbReference>
<dbReference type="Pfam" id="PF12833">
    <property type="entry name" value="HTH_18"/>
    <property type="match status" value="1"/>
</dbReference>
<dbReference type="PATRIC" id="fig|573737.6.peg.3373"/>
<dbReference type="PANTHER" id="PTHR11019">
    <property type="entry name" value="HTH-TYPE TRANSCRIPTIONAL REGULATOR NIMR"/>
    <property type="match status" value="1"/>
</dbReference>